<dbReference type="RefSeq" id="WP_213368001.1">
    <property type="nucleotide sequence ID" value="NZ_QTKX01000001.1"/>
</dbReference>
<dbReference type="Proteomes" id="UP000761411">
    <property type="component" value="Unassembled WGS sequence"/>
</dbReference>
<accession>A0A944CLD3</accession>
<name>A0A944CLD3_9BACI</name>
<evidence type="ECO:0000313" key="1">
    <source>
        <dbReference type="EMBL" id="MBS8264511.1"/>
    </source>
</evidence>
<gene>
    <name evidence="1" type="ORF">DYI25_08695</name>
</gene>
<evidence type="ECO:0000313" key="2">
    <source>
        <dbReference type="Proteomes" id="UP000761411"/>
    </source>
</evidence>
<dbReference type="EMBL" id="QTKX01000001">
    <property type="protein sequence ID" value="MBS8264511.1"/>
    <property type="molecule type" value="Genomic_DNA"/>
</dbReference>
<dbReference type="AlphaFoldDB" id="A0A944CLD3"/>
<protein>
    <submittedName>
        <fullName evidence="1">Uncharacterized protein</fullName>
    </submittedName>
</protein>
<proteinExistence type="predicted"/>
<comment type="caution">
    <text evidence="1">The sequence shown here is derived from an EMBL/GenBank/DDBJ whole genome shotgun (WGS) entry which is preliminary data.</text>
</comment>
<sequence>MEKKKGKWKLMILPASLFLLAFGLYAGYTMWETRNHQDVRGESVSSNLKNGGQTVAVFQEESERDKYSTVGSFIREFHTKYNDTLGWGGINSVEWKEQREIASEIISVLATVETDNTALQADFKTISNYSRTIEDGIKDKKILLQLHRYFHDLDIEFNGYNDTNDYFNVTKYKDPENG</sequence>
<reference evidence="1 2" key="1">
    <citation type="journal article" date="2021" name="Microorganisms">
        <title>Bacterial Dimethylsulfoniopropionate Biosynthesis in the East China Sea.</title>
        <authorList>
            <person name="Liu J."/>
            <person name="Zhang Y."/>
            <person name="Liu J."/>
            <person name="Zhong H."/>
            <person name="Williams B.T."/>
            <person name="Zheng Y."/>
            <person name="Curson A.R.J."/>
            <person name="Sun C."/>
            <person name="Sun H."/>
            <person name="Song D."/>
            <person name="Wagner Mackenzie B."/>
            <person name="Bermejo Martinez A."/>
            <person name="Todd J.D."/>
            <person name="Zhang X.H."/>
        </authorList>
    </citation>
    <scope>NUCLEOTIDE SEQUENCE [LARGE SCALE GENOMIC DNA]</scope>
    <source>
        <strain evidence="1 2">ESS08</strain>
    </source>
</reference>
<organism evidence="1 2">
    <name type="scientific">Mesobacillus boroniphilus</name>
    <dbReference type="NCBI Taxonomy" id="308892"/>
    <lineage>
        <taxon>Bacteria</taxon>
        <taxon>Bacillati</taxon>
        <taxon>Bacillota</taxon>
        <taxon>Bacilli</taxon>
        <taxon>Bacillales</taxon>
        <taxon>Bacillaceae</taxon>
        <taxon>Mesobacillus</taxon>
    </lineage>
</organism>
<keyword evidence="2" id="KW-1185">Reference proteome</keyword>